<proteinExistence type="predicted"/>
<evidence type="ECO:0000256" key="1">
    <source>
        <dbReference type="SAM" id="Coils"/>
    </source>
</evidence>
<accession>A0A6H2A2N8</accession>
<reference evidence="2" key="1">
    <citation type="submission" date="2020-03" db="EMBL/GenBank/DDBJ databases">
        <title>The deep terrestrial virosphere.</title>
        <authorList>
            <person name="Holmfeldt K."/>
            <person name="Nilsson E."/>
            <person name="Simone D."/>
            <person name="Lopez-Fernandez M."/>
            <person name="Wu X."/>
            <person name="de Brujin I."/>
            <person name="Lundin D."/>
            <person name="Andersson A."/>
            <person name="Bertilsson S."/>
            <person name="Dopson M."/>
        </authorList>
    </citation>
    <scope>NUCLEOTIDE SEQUENCE</scope>
    <source>
        <strain evidence="2">TM448A04287</strain>
    </source>
</reference>
<sequence length="165" mass="18266">MKAPKLWVWVGSPDDKLDVLRYVSATEKDIRNQPVVERLREQDRASRELLAQHDEAYEQVMVRAEAAEAEAEELTAEVEQLRANAASAQSCPSCGYLLPEHAPECGRYPLVVAELRAEVERLRAWASKRACETPKICPVASGASATCLIDCGECEPCQARKPKEG</sequence>
<evidence type="ECO:0000313" key="2">
    <source>
        <dbReference type="EMBL" id="QJA54074.1"/>
    </source>
</evidence>
<dbReference type="AlphaFoldDB" id="A0A6H2A2N8"/>
<protein>
    <submittedName>
        <fullName evidence="2">Uncharacterized protein</fullName>
    </submittedName>
</protein>
<name>A0A6H2A2N8_9ZZZZ</name>
<organism evidence="2">
    <name type="scientific">viral metagenome</name>
    <dbReference type="NCBI Taxonomy" id="1070528"/>
    <lineage>
        <taxon>unclassified sequences</taxon>
        <taxon>metagenomes</taxon>
        <taxon>organismal metagenomes</taxon>
    </lineage>
</organism>
<gene>
    <name evidence="2" type="ORF">TM448A04287_0012</name>
</gene>
<dbReference type="EMBL" id="MT144474">
    <property type="protein sequence ID" value="QJA54074.1"/>
    <property type="molecule type" value="Genomic_DNA"/>
</dbReference>
<feature type="coiled-coil region" evidence="1">
    <location>
        <begin position="50"/>
        <end position="91"/>
    </location>
</feature>
<keyword evidence="1" id="KW-0175">Coiled coil</keyword>